<dbReference type="InterPro" id="IPR021782">
    <property type="entry name" value="DUF3347"/>
</dbReference>
<dbReference type="EMBL" id="FRYK01000001">
    <property type="protein sequence ID" value="SHO71715.1"/>
    <property type="molecule type" value="Genomic_DNA"/>
</dbReference>
<protein>
    <submittedName>
        <fullName evidence="7">Membrane fusion protein, Cu(I)/Ag(I) efflux system</fullName>
    </submittedName>
</protein>
<dbReference type="InterPro" id="IPR006143">
    <property type="entry name" value="RND_pump_MFP"/>
</dbReference>
<dbReference type="GO" id="GO:0016020">
    <property type="term" value="C:membrane"/>
    <property type="evidence" value="ECO:0007669"/>
    <property type="project" value="InterPro"/>
</dbReference>
<dbReference type="FunFam" id="2.40.30.170:FF:000010">
    <property type="entry name" value="Efflux RND transporter periplasmic adaptor subunit"/>
    <property type="match status" value="1"/>
</dbReference>
<name>A0A1M7ZS47_9FLAO</name>
<dbReference type="OrthoDB" id="9806939at2"/>
<dbReference type="SUPFAM" id="SSF111369">
    <property type="entry name" value="HlyD-like secretion proteins"/>
    <property type="match status" value="1"/>
</dbReference>
<accession>A0A1M7ZS47</accession>
<feature type="domain" description="Heavy metal binding" evidence="4">
    <location>
        <begin position="47"/>
        <end position="72"/>
    </location>
</feature>
<dbReference type="NCBIfam" id="TIGR01730">
    <property type="entry name" value="RND_mfp"/>
    <property type="match status" value="1"/>
</dbReference>
<dbReference type="Pfam" id="PF19335">
    <property type="entry name" value="HMBD"/>
    <property type="match status" value="1"/>
</dbReference>
<dbReference type="InterPro" id="IPR058792">
    <property type="entry name" value="Beta-barrel_RND_2"/>
</dbReference>
<dbReference type="Pfam" id="PF25973">
    <property type="entry name" value="BSH_CzcB"/>
    <property type="match status" value="1"/>
</dbReference>
<dbReference type="GO" id="GO:0060003">
    <property type="term" value="P:copper ion export"/>
    <property type="evidence" value="ECO:0007669"/>
    <property type="project" value="TreeGrafter"/>
</dbReference>
<evidence type="ECO:0000259" key="6">
    <source>
        <dbReference type="Pfam" id="PF25973"/>
    </source>
</evidence>
<evidence type="ECO:0000256" key="1">
    <source>
        <dbReference type="ARBA" id="ARBA00009477"/>
    </source>
</evidence>
<dbReference type="Gene3D" id="2.40.420.20">
    <property type="match status" value="1"/>
</dbReference>
<dbReference type="InterPro" id="IPR051909">
    <property type="entry name" value="MFP_Cation_Efflux"/>
</dbReference>
<feature type="domain" description="CusB-like beta-barrel" evidence="5">
    <location>
        <begin position="247"/>
        <end position="323"/>
    </location>
</feature>
<dbReference type="AlphaFoldDB" id="A0A1M7ZS47"/>
<evidence type="ECO:0000259" key="5">
    <source>
        <dbReference type="Pfam" id="PF25954"/>
    </source>
</evidence>
<feature type="domain" description="DUF3347" evidence="3">
    <location>
        <begin position="454"/>
        <end position="544"/>
    </location>
</feature>
<dbReference type="Proteomes" id="UP000184611">
    <property type="component" value="Unassembled WGS sequence"/>
</dbReference>
<dbReference type="PANTHER" id="PTHR30097">
    <property type="entry name" value="CATION EFFLUX SYSTEM PROTEIN CUSB"/>
    <property type="match status" value="1"/>
</dbReference>
<comment type="similarity">
    <text evidence="1">Belongs to the membrane fusion protein (MFP) (TC 8.A.1) family.</text>
</comment>
<gene>
    <name evidence="7" type="ORF">SAMN05443547_0025</name>
</gene>
<proteinExistence type="inferred from homology"/>
<dbReference type="GO" id="GO:0022857">
    <property type="term" value="F:transmembrane transporter activity"/>
    <property type="evidence" value="ECO:0007669"/>
    <property type="project" value="InterPro"/>
</dbReference>
<dbReference type="RefSeq" id="WP_073580266.1">
    <property type="nucleotide sequence ID" value="NZ_CBCSEA010000003.1"/>
</dbReference>
<dbReference type="PANTHER" id="PTHR30097:SF15">
    <property type="entry name" value="CATION EFFLUX SYSTEM PROTEIN CUSB"/>
    <property type="match status" value="1"/>
</dbReference>
<keyword evidence="2" id="KW-0813">Transport</keyword>
<dbReference type="GO" id="GO:0030288">
    <property type="term" value="C:outer membrane-bounded periplasmic space"/>
    <property type="evidence" value="ECO:0007669"/>
    <property type="project" value="TreeGrafter"/>
</dbReference>
<reference evidence="8" key="1">
    <citation type="submission" date="2016-12" db="EMBL/GenBank/DDBJ databases">
        <authorList>
            <person name="Varghese N."/>
            <person name="Submissions S."/>
        </authorList>
    </citation>
    <scope>NUCLEOTIDE SEQUENCE [LARGE SCALE GENOMIC DNA]</scope>
    <source>
        <strain evidence="8">DSM 18830</strain>
    </source>
</reference>
<dbReference type="Pfam" id="PF25954">
    <property type="entry name" value="Beta-barrel_RND_2"/>
    <property type="match status" value="1"/>
</dbReference>
<dbReference type="Gene3D" id="2.40.30.170">
    <property type="match status" value="1"/>
</dbReference>
<evidence type="ECO:0000256" key="2">
    <source>
        <dbReference type="ARBA" id="ARBA00022448"/>
    </source>
</evidence>
<evidence type="ECO:0000313" key="7">
    <source>
        <dbReference type="EMBL" id="SHO71715.1"/>
    </source>
</evidence>
<dbReference type="GO" id="GO:0015679">
    <property type="term" value="P:plasma membrane copper ion transport"/>
    <property type="evidence" value="ECO:0007669"/>
    <property type="project" value="TreeGrafter"/>
</dbReference>
<dbReference type="GO" id="GO:0046914">
    <property type="term" value="F:transition metal ion binding"/>
    <property type="evidence" value="ECO:0007669"/>
    <property type="project" value="TreeGrafter"/>
</dbReference>
<dbReference type="InterPro" id="IPR058647">
    <property type="entry name" value="BSH_CzcB-like"/>
</dbReference>
<organism evidence="7 8">
    <name type="scientific">Flavobacterium cucumis</name>
    <dbReference type="NCBI Taxonomy" id="416016"/>
    <lineage>
        <taxon>Bacteria</taxon>
        <taxon>Pseudomonadati</taxon>
        <taxon>Bacteroidota</taxon>
        <taxon>Flavobacteriia</taxon>
        <taxon>Flavobacteriales</taxon>
        <taxon>Flavobacteriaceae</taxon>
        <taxon>Flavobacterium</taxon>
    </lineage>
</organism>
<feature type="domain" description="CzcB-like barrel-sandwich hybrid" evidence="6">
    <location>
        <begin position="129"/>
        <end position="244"/>
    </location>
</feature>
<dbReference type="Pfam" id="PF11827">
    <property type="entry name" value="DUF3347"/>
    <property type="match status" value="1"/>
</dbReference>
<evidence type="ECO:0000259" key="4">
    <source>
        <dbReference type="Pfam" id="PF19335"/>
    </source>
</evidence>
<keyword evidence="8" id="KW-1185">Reference proteome</keyword>
<dbReference type="InterPro" id="IPR045800">
    <property type="entry name" value="HMBD"/>
</dbReference>
<dbReference type="STRING" id="416016.SAMN05443547_0025"/>
<sequence length="593" mass="65593">MNIDKKTKILLAVTLLVGLLLGALLFGGSSEEKVENKTDASSKAETWTCSMHPQIRQPEPGDCPICGMDLIPLEAGDEDIDPDAISMSESAMIIAGISTYKVGNTDGVKEISLNGKVEVNERTVYSQSSHIPGRIEKIQVSFVGEYVKKGQVVAYVYSPELASTQQELIEAYTVKDIQPELFESVKMKLKNWKVSDATINSIISSGKTQDRFPVYADVSGYIIKKNVELGDYLQKGQTLYDVADLSNVWVLFEIYESDMSWVKKGDKINYTVASFPGETFSGTIAFIDPFINPLTRIAKARVEVANSGLKFKPEMFATGTLKTQISTNKSTLSVPKSAVMWTGKRSIVYVKNETDKGITFKLREVTLGPLLGNDYIIEKGLEIGEEIVANGTFNVDAAAQLAGKPSMMNIEGGKVNTGHNHGGSPMPMNDDKKVVLKEDKTAISAEAKKSLQPLYKDYFQFKDALTKDDFNSAKKALLEFEKSFNKINMSVFKGDAHKIWMSYQAELKKQTLHATHIKNIKGLRMSLEPISNVMVVMTKAFNPLNETTYVQFCPMANNNKGANWLSKENKVVNPYFGASMLKCGEVKETINNK</sequence>
<evidence type="ECO:0000313" key="8">
    <source>
        <dbReference type="Proteomes" id="UP000184611"/>
    </source>
</evidence>
<evidence type="ECO:0000259" key="3">
    <source>
        <dbReference type="Pfam" id="PF11827"/>
    </source>
</evidence>